<sequence length="603" mass="69378">MHMKFNFLNCRTSKKRGSLDVLNNDILVDSVLCYLGIFDILRLRRVSKLYYDITHHAVLWKRLLHACELPLPPLPPTARHSLENLTALEAERLLVRAHSLDVMWKHTYPDFLDEWEFDSFHRVTQMVLLPGSQYLVASVADTGGSNWSIIVYVLDTRYNVIPIAKTPTTTKAYNLQAKYLTINGVLGITITYVRRDWRNRRDRRKGIDVSDYSGDHDIDAPYPLKYECHALHAPLKELEVLAISRLVPGSPEFLARAAAQPPPFAQLCMIRSTRALGSIVLDEVEDSPYLTLIRYPSSIMFKPLNGGPVSILNIENFGDFADYPHQIKAIRPLPQQRQILVAREIRMPPTHHRYPVFSLEFHPIPISMTSDPQEVTRSPDDFAFFSEDHYSNVYITDHGTQNWLDESIQGEKLGGAEYKAFKPRPINVLFRAVAPQEGLLRMTFYPRRLDNWAPPSPTPSISSSSENSSLKSIRPKYYYRYDRTHVSPVRFVAAFEGSQYRILPGSYRTLLYSVPWDTIGENPTVLGFYRYHDKEIFADEPEATTEESMIRRPIYTLPYNFDQNLKFGAFAWDETIGRMCYGIQNSTKIRVCDFTKRPKEGGK</sequence>
<dbReference type="AlphaFoldDB" id="A0A2R6NF40"/>
<protein>
    <recommendedName>
        <fullName evidence="3">F-box domain-containing protein</fullName>
    </recommendedName>
</protein>
<dbReference type="Proteomes" id="UP000186601">
    <property type="component" value="Unassembled WGS sequence"/>
</dbReference>
<proteinExistence type="predicted"/>
<evidence type="ECO:0008006" key="3">
    <source>
        <dbReference type="Google" id="ProtNLM"/>
    </source>
</evidence>
<dbReference type="EMBL" id="MLYV02001342">
    <property type="protein sequence ID" value="PSR70632.1"/>
    <property type="molecule type" value="Genomic_DNA"/>
</dbReference>
<dbReference type="STRING" id="98765.A0A2R6NF40"/>
<evidence type="ECO:0000313" key="1">
    <source>
        <dbReference type="EMBL" id="PSR70632.1"/>
    </source>
</evidence>
<dbReference type="InterPro" id="IPR036047">
    <property type="entry name" value="F-box-like_dom_sf"/>
</dbReference>
<accession>A0A2R6NF40</accession>
<reference evidence="1 2" key="1">
    <citation type="submission" date="2018-02" db="EMBL/GenBank/DDBJ databases">
        <title>Genome sequence of the basidiomycete white-rot fungus Phlebia centrifuga.</title>
        <authorList>
            <person name="Granchi Z."/>
            <person name="Peng M."/>
            <person name="de Vries R.P."/>
            <person name="Hilden K."/>
            <person name="Makela M.R."/>
            <person name="Grigoriev I."/>
            <person name="Riley R."/>
        </authorList>
    </citation>
    <scope>NUCLEOTIDE SEQUENCE [LARGE SCALE GENOMIC DNA]</scope>
    <source>
        <strain evidence="1 2">FBCC195</strain>
    </source>
</reference>
<dbReference type="OrthoDB" id="3219396at2759"/>
<gene>
    <name evidence="1" type="ORF">PHLCEN_2v13492</name>
</gene>
<organism evidence="1 2">
    <name type="scientific">Hermanssonia centrifuga</name>
    <dbReference type="NCBI Taxonomy" id="98765"/>
    <lineage>
        <taxon>Eukaryota</taxon>
        <taxon>Fungi</taxon>
        <taxon>Dikarya</taxon>
        <taxon>Basidiomycota</taxon>
        <taxon>Agaricomycotina</taxon>
        <taxon>Agaricomycetes</taxon>
        <taxon>Polyporales</taxon>
        <taxon>Meruliaceae</taxon>
        <taxon>Hermanssonia</taxon>
    </lineage>
</organism>
<evidence type="ECO:0000313" key="2">
    <source>
        <dbReference type="Proteomes" id="UP000186601"/>
    </source>
</evidence>
<comment type="caution">
    <text evidence="1">The sequence shown here is derived from an EMBL/GenBank/DDBJ whole genome shotgun (WGS) entry which is preliminary data.</text>
</comment>
<keyword evidence="2" id="KW-1185">Reference proteome</keyword>
<dbReference type="SUPFAM" id="SSF81383">
    <property type="entry name" value="F-box domain"/>
    <property type="match status" value="1"/>
</dbReference>
<name>A0A2R6NF40_9APHY</name>